<sequence>MKSFVLLVGVLAVVGGETIDIDWSKVRPIEDFDHYWSRLPAPLRVYRYSKPSSRITNGQEATPGQFPYHTILLSNFATGTALCGGSVLTRNFILTAAHCVVSEGSTLARDGVAIMGSHNRTVREDSQQRIRYASSGIFRHPNYVSSSLRNDIALVRLNSSMIFTDRIQPVRLPAHSDTRLFGGFIGTVCGYGRTSDTSSSISSVLMFTTNAIMTNAECIVQWSFATISSQNVCMWGTGGRSSCNGDSGGPVTVPDGGPLLIGLVSFGSARGCAVGKPSVHTRVSYYLDWIEATSDFIARP</sequence>
<dbReference type="Proteomes" id="UP000075883">
    <property type="component" value="Unassembled WGS sequence"/>
</dbReference>
<dbReference type="Pfam" id="PF00089">
    <property type="entry name" value="Trypsin"/>
    <property type="match status" value="1"/>
</dbReference>
<comment type="similarity">
    <text evidence="5">Belongs to the peptidase S1 family. CLIP subfamily.</text>
</comment>
<reference evidence="10" key="1">
    <citation type="submission" date="2013-09" db="EMBL/GenBank/DDBJ databases">
        <title>The Genome Sequence of Anopheles culicifacies species A.</title>
        <authorList>
            <consortium name="The Broad Institute Genomics Platform"/>
            <person name="Neafsey D.E."/>
            <person name="Besansky N."/>
            <person name="Howell P."/>
            <person name="Walton C."/>
            <person name="Young S.K."/>
            <person name="Zeng Q."/>
            <person name="Gargeya S."/>
            <person name="Fitzgerald M."/>
            <person name="Haas B."/>
            <person name="Abouelleil A."/>
            <person name="Allen A.W."/>
            <person name="Alvarado L."/>
            <person name="Arachchi H.M."/>
            <person name="Berlin A.M."/>
            <person name="Chapman S.B."/>
            <person name="Gainer-Dewar J."/>
            <person name="Goldberg J."/>
            <person name="Griggs A."/>
            <person name="Gujja S."/>
            <person name="Hansen M."/>
            <person name="Howarth C."/>
            <person name="Imamovic A."/>
            <person name="Ireland A."/>
            <person name="Larimer J."/>
            <person name="McCowan C."/>
            <person name="Murphy C."/>
            <person name="Pearson M."/>
            <person name="Poon T.W."/>
            <person name="Priest M."/>
            <person name="Roberts A."/>
            <person name="Saif S."/>
            <person name="Shea T."/>
            <person name="Sisk P."/>
            <person name="Sykes S."/>
            <person name="Wortman J."/>
            <person name="Nusbaum C."/>
            <person name="Birren B."/>
        </authorList>
    </citation>
    <scope>NUCLEOTIDE SEQUENCE [LARGE SCALE GENOMIC DNA]</scope>
    <source>
        <strain evidence="10">A-37</strain>
    </source>
</reference>
<dbReference type="PRINTS" id="PR00722">
    <property type="entry name" value="CHYMOTRYPSIN"/>
</dbReference>
<evidence type="ECO:0000256" key="3">
    <source>
        <dbReference type="ARBA" id="ARBA00022825"/>
    </source>
</evidence>
<dbReference type="SUPFAM" id="SSF50494">
    <property type="entry name" value="Trypsin-like serine proteases"/>
    <property type="match status" value="1"/>
</dbReference>
<organism evidence="9 10">
    <name type="scientific">Anopheles culicifacies</name>
    <dbReference type="NCBI Taxonomy" id="139723"/>
    <lineage>
        <taxon>Eukaryota</taxon>
        <taxon>Metazoa</taxon>
        <taxon>Ecdysozoa</taxon>
        <taxon>Arthropoda</taxon>
        <taxon>Hexapoda</taxon>
        <taxon>Insecta</taxon>
        <taxon>Pterygota</taxon>
        <taxon>Neoptera</taxon>
        <taxon>Endopterygota</taxon>
        <taxon>Diptera</taxon>
        <taxon>Nematocera</taxon>
        <taxon>Culicoidea</taxon>
        <taxon>Culicidae</taxon>
        <taxon>Anophelinae</taxon>
        <taxon>Anopheles</taxon>
        <taxon>culicifacies species complex</taxon>
    </lineage>
</organism>
<keyword evidence="4" id="KW-1015">Disulfide bond</keyword>
<dbReference type="EMBL" id="AXCM01009087">
    <property type="status" value="NOT_ANNOTATED_CDS"/>
    <property type="molecule type" value="Genomic_DNA"/>
</dbReference>
<keyword evidence="10" id="KW-1185">Reference proteome</keyword>
<dbReference type="AlphaFoldDB" id="A0A182LU12"/>
<dbReference type="EnsemblMetazoa" id="ACUA001947-RA">
    <property type="protein sequence ID" value="ACUA001947-PA"/>
    <property type="gene ID" value="ACUA001947"/>
</dbReference>
<keyword evidence="2 6" id="KW-0378">Hydrolase</keyword>
<evidence type="ECO:0000313" key="10">
    <source>
        <dbReference type="Proteomes" id="UP000075883"/>
    </source>
</evidence>
<dbReference type="FunFam" id="2.40.10.10:FF:000034">
    <property type="entry name" value="Eupolytin"/>
    <property type="match status" value="1"/>
</dbReference>
<dbReference type="PANTHER" id="PTHR24250:SF50">
    <property type="entry name" value="PEPTIDASE S1 DOMAIN-CONTAINING PROTEIN"/>
    <property type="match status" value="1"/>
</dbReference>
<dbReference type="PROSITE" id="PS50240">
    <property type="entry name" value="TRYPSIN_DOM"/>
    <property type="match status" value="1"/>
</dbReference>
<dbReference type="InterPro" id="IPR001254">
    <property type="entry name" value="Trypsin_dom"/>
</dbReference>
<feature type="signal peptide" evidence="7">
    <location>
        <begin position="1"/>
        <end position="16"/>
    </location>
</feature>
<dbReference type="STRING" id="139723.A0A182LU12"/>
<dbReference type="CDD" id="cd00190">
    <property type="entry name" value="Tryp_SPc"/>
    <property type="match status" value="1"/>
</dbReference>
<evidence type="ECO:0000256" key="5">
    <source>
        <dbReference type="ARBA" id="ARBA00024195"/>
    </source>
</evidence>
<keyword evidence="3 6" id="KW-0720">Serine protease</keyword>
<name>A0A182LU12_9DIPT</name>
<feature type="chain" id="PRO_5008127464" description="Peptidase S1 domain-containing protein" evidence="7">
    <location>
        <begin position="17"/>
        <end position="300"/>
    </location>
</feature>
<reference evidence="9" key="2">
    <citation type="submission" date="2020-05" db="UniProtKB">
        <authorList>
            <consortium name="EnsemblMetazoa"/>
        </authorList>
    </citation>
    <scope>IDENTIFICATION</scope>
    <source>
        <strain evidence="9">A-37</strain>
    </source>
</reference>
<evidence type="ECO:0000259" key="8">
    <source>
        <dbReference type="PROSITE" id="PS50240"/>
    </source>
</evidence>
<dbReference type="Gene3D" id="2.40.10.10">
    <property type="entry name" value="Trypsin-like serine proteases"/>
    <property type="match status" value="1"/>
</dbReference>
<dbReference type="SMART" id="SM00020">
    <property type="entry name" value="Tryp_SPc"/>
    <property type="match status" value="1"/>
</dbReference>
<dbReference type="PROSITE" id="PS00135">
    <property type="entry name" value="TRYPSIN_SER"/>
    <property type="match status" value="1"/>
</dbReference>
<evidence type="ECO:0000256" key="7">
    <source>
        <dbReference type="SAM" id="SignalP"/>
    </source>
</evidence>
<proteinExistence type="inferred from homology"/>
<evidence type="ECO:0000256" key="2">
    <source>
        <dbReference type="ARBA" id="ARBA00022801"/>
    </source>
</evidence>
<feature type="domain" description="Peptidase S1" evidence="8">
    <location>
        <begin position="55"/>
        <end position="295"/>
    </location>
</feature>
<evidence type="ECO:0000256" key="4">
    <source>
        <dbReference type="ARBA" id="ARBA00023157"/>
    </source>
</evidence>
<evidence type="ECO:0000313" key="9">
    <source>
        <dbReference type="EnsemblMetazoa" id="ACUA001947-PA"/>
    </source>
</evidence>
<evidence type="ECO:0000256" key="6">
    <source>
        <dbReference type="RuleBase" id="RU363034"/>
    </source>
</evidence>
<keyword evidence="7" id="KW-0732">Signal</keyword>
<dbReference type="InterPro" id="IPR033116">
    <property type="entry name" value="TRYPSIN_SER"/>
</dbReference>
<dbReference type="InterPro" id="IPR001314">
    <property type="entry name" value="Peptidase_S1A"/>
</dbReference>
<dbReference type="VEuPathDB" id="VectorBase:ACUA001947"/>
<dbReference type="InterPro" id="IPR009003">
    <property type="entry name" value="Peptidase_S1_PA"/>
</dbReference>
<dbReference type="PROSITE" id="PS00134">
    <property type="entry name" value="TRYPSIN_HIS"/>
    <property type="match status" value="1"/>
</dbReference>
<accession>A0A182LU12</accession>
<dbReference type="InterPro" id="IPR018114">
    <property type="entry name" value="TRYPSIN_HIS"/>
</dbReference>
<dbReference type="InterPro" id="IPR043504">
    <property type="entry name" value="Peptidase_S1_PA_chymotrypsin"/>
</dbReference>
<dbReference type="GO" id="GO:0004252">
    <property type="term" value="F:serine-type endopeptidase activity"/>
    <property type="evidence" value="ECO:0007669"/>
    <property type="project" value="InterPro"/>
</dbReference>
<dbReference type="PANTHER" id="PTHR24250">
    <property type="entry name" value="CHYMOTRYPSIN-RELATED"/>
    <property type="match status" value="1"/>
</dbReference>
<protein>
    <recommendedName>
        <fullName evidence="8">Peptidase S1 domain-containing protein</fullName>
    </recommendedName>
</protein>
<dbReference type="GO" id="GO:0006508">
    <property type="term" value="P:proteolysis"/>
    <property type="evidence" value="ECO:0007669"/>
    <property type="project" value="UniProtKB-KW"/>
</dbReference>
<keyword evidence="1 6" id="KW-0645">Protease</keyword>
<evidence type="ECO:0000256" key="1">
    <source>
        <dbReference type="ARBA" id="ARBA00022670"/>
    </source>
</evidence>